<dbReference type="GO" id="GO:0003677">
    <property type="term" value="F:DNA binding"/>
    <property type="evidence" value="ECO:0007669"/>
    <property type="project" value="UniProtKB-KW"/>
</dbReference>
<sequence>MKRPQIATVATHVADQIRTMILDHRFKPNEPLLQDKIAQELGTSRIPVREALRQLENEGLVVIRSHSSARVANMNFAECVEIYKIRQRIEPLALRESIANLSESHLDHVIELADSLADPECTGSLWLERDRMFHLGTYAGITSPRLLNLITNYWNSTQHYRRAVISTFTETDHQIAFCEHTLLVDALKTRDADVGEEILRIHIARAGRRLSNNSELFNWAEG</sequence>
<dbReference type="InterPro" id="IPR000524">
    <property type="entry name" value="Tscrpt_reg_HTH_GntR"/>
</dbReference>
<dbReference type="PANTHER" id="PTHR43537">
    <property type="entry name" value="TRANSCRIPTIONAL REGULATOR, GNTR FAMILY"/>
    <property type="match status" value="1"/>
</dbReference>
<accession>A0A6J7SQM8</accession>
<dbReference type="SMART" id="SM00345">
    <property type="entry name" value="HTH_GNTR"/>
    <property type="match status" value="1"/>
</dbReference>
<dbReference type="InterPro" id="IPR036390">
    <property type="entry name" value="WH_DNA-bd_sf"/>
</dbReference>
<proteinExistence type="predicted"/>
<dbReference type="SMART" id="SM00895">
    <property type="entry name" value="FCD"/>
    <property type="match status" value="1"/>
</dbReference>
<dbReference type="EMBL" id="CAFBQC010000057">
    <property type="protein sequence ID" value="CAB5043321.1"/>
    <property type="molecule type" value="Genomic_DNA"/>
</dbReference>
<dbReference type="CDD" id="cd07377">
    <property type="entry name" value="WHTH_GntR"/>
    <property type="match status" value="1"/>
</dbReference>
<dbReference type="InterPro" id="IPR036388">
    <property type="entry name" value="WH-like_DNA-bd_sf"/>
</dbReference>
<evidence type="ECO:0000313" key="6">
    <source>
        <dbReference type="EMBL" id="CAB4838499.1"/>
    </source>
</evidence>
<dbReference type="InterPro" id="IPR008920">
    <property type="entry name" value="TF_FadR/GntR_C"/>
</dbReference>
<dbReference type="Gene3D" id="1.10.10.10">
    <property type="entry name" value="Winged helix-like DNA-binding domain superfamily/Winged helix DNA-binding domain"/>
    <property type="match status" value="1"/>
</dbReference>
<evidence type="ECO:0000256" key="3">
    <source>
        <dbReference type="ARBA" id="ARBA00023163"/>
    </source>
</evidence>
<evidence type="ECO:0000259" key="4">
    <source>
        <dbReference type="PROSITE" id="PS50949"/>
    </source>
</evidence>
<evidence type="ECO:0000256" key="2">
    <source>
        <dbReference type="ARBA" id="ARBA00023125"/>
    </source>
</evidence>
<dbReference type="PANTHER" id="PTHR43537:SF24">
    <property type="entry name" value="GLUCONATE OPERON TRANSCRIPTIONAL REPRESSOR"/>
    <property type="match status" value="1"/>
</dbReference>
<dbReference type="EMBL" id="CAFBRA010000016">
    <property type="protein sequence ID" value="CAB5072922.1"/>
    <property type="molecule type" value="Genomic_DNA"/>
</dbReference>
<gene>
    <name evidence="5" type="ORF">UFOPK2942_00543</name>
    <name evidence="6" type="ORF">UFOPK3232_00627</name>
    <name evidence="7" type="ORF">UFOPK4242_01018</name>
    <name evidence="8" type="ORF">UFOPK4382_00395</name>
</gene>
<keyword evidence="3" id="KW-0804">Transcription</keyword>
<organism evidence="7">
    <name type="scientific">freshwater metagenome</name>
    <dbReference type="NCBI Taxonomy" id="449393"/>
    <lineage>
        <taxon>unclassified sequences</taxon>
        <taxon>metagenomes</taxon>
        <taxon>ecological metagenomes</taxon>
    </lineage>
</organism>
<evidence type="ECO:0000313" key="5">
    <source>
        <dbReference type="EMBL" id="CAB4778258.1"/>
    </source>
</evidence>
<protein>
    <submittedName>
        <fullName evidence="7">Unannotated protein</fullName>
    </submittedName>
</protein>
<feature type="domain" description="HTH gntR-type" evidence="4">
    <location>
        <begin position="7"/>
        <end position="74"/>
    </location>
</feature>
<dbReference type="GO" id="GO:0003700">
    <property type="term" value="F:DNA-binding transcription factor activity"/>
    <property type="evidence" value="ECO:0007669"/>
    <property type="project" value="InterPro"/>
</dbReference>
<dbReference type="EMBL" id="CAFARE010000018">
    <property type="protein sequence ID" value="CAB4838499.1"/>
    <property type="molecule type" value="Genomic_DNA"/>
</dbReference>
<dbReference type="SUPFAM" id="SSF46785">
    <property type="entry name" value="Winged helix' DNA-binding domain"/>
    <property type="match status" value="1"/>
</dbReference>
<dbReference type="PROSITE" id="PS50949">
    <property type="entry name" value="HTH_GNTR"/>
    <property type="match status" value="1"/>
</dbReference>
<dbReference type="InterPro" id="IPR011711">
    <property type="entry name" value="GntR_C"/>
</dbReference>
<dbReference type="Pfam" id="PF00392">
    <property type="entry name" value="GntR"/>
    <property type="match status" value="1"/>
</dbReference>
<evidence type="ECO:0000313" key="8">
    <source>
        <dbReference type="EMBL" id="CAB5072922.1"/>
    </source>
</evidence>
<keyword evidence="2" id="KW-0238">DNA-binding</keyword>
<evidence type="ECO:0000256" key="1">
    <source>
        <dbReference type="ARBA" id="ARBA00023015"/>
    </source>
</evidence>
<dbReference type="EMBL" id="CAFAAA010000012">
    <property type="protein sequence ID" value="CAB4778258.1"/>
    <property type="molecule type" value="Genomic_DNA"/>
</dbReference>
<dbReference type="SUPFAM" id="SSF48008">
    <property type="entry name" value="GntR ligand-binding domain-like"/>
    <property type="match status" value="1"/>
</dbReference>
<keyword evidence="1" id="KW-0805">Transcription regulation</keyword>
<dbReference type="Pfam" id="PF07729">
    <property type="entry name" value="FCD"/>
    <property type="match status" value="1"/>
</dbReference>
<name>A0A6J7SQM8_9ZZZZ</name>
<reference evidence="7" key="1">
    <citation type="submission" date="2020-05" db="EMBL/GenBank/DDBJ databases">
        <authorList>
            <person name="Chiriac C."/>
            <person name="Salcher M."/>
            <person name="Ghai R."/>
            <person name="Kavagutti S V."/>
        </authorList>
    </citation>
    <scope>NUCLEOTIDE SEQUENCE</scope>
</reference>
<evidence type="ECO:0000313" key="7">
    <source>
        <dbReference type="EMBL" id="CAB5043321.1"/>
    </source>
</evidence>
<dbReference type="AlphaFoldDB" id="A0A6J7SQM8"/>
<dbReference type="Gene3D" id="1.20.120.530">
    <property type="entry name" value="GntR ligand-binding domain-like"/>
    <property type="match status" value="1"/>
</dbReference>